<dbReference type="InterPro" id="IPR036629">
    <property type="entry name" value="YjbJ_sf"/>
</dbReference>
<reference evidence="4 5" key="1">
    <citation type="submission" date="2015-09" db="EMBL/GenBank/DDBJ databases">
        <title>A metagenomics-based metabolic model of nitrate-dependent anaerobic oxidation of methane by Methanoperedens-like archaea.</title>
        <authorList>
            <person name="Arshad A."/>
            <person name="Speth D.R."/>
            <person name="De Graaf R.M."/>
            <person name="Op Den Camp H.J."/>
            <person name="Jetten M.S."/>
            <person name="Welte C.U."/>
        </authorList>
    </citation>
    <scope>NUCLEOTIDE SEQUENCE [LARGE SCALE GENOMIC DNA]</scope>
</reference>
<dbReference type="AlphaFoldDB" id="A0A0P8A616"/>
<gene>
    <name evidence="4" type="ORF">MPEBLZ_01763</name>
</gene>
<dbReference type="SUPFAM" id="SSF69047">
    <property type="entry name" value="Hypothetical protein YjbJ"/>
    <property type="match status" value="1"/>
</dbReference>
<evidence type="ECO:0000259" key="3">
    <source>
        <dbReference type="Pfam" id="PF05532"/>
    </source>
</evidence>
<sequence length="59" mass="6441">MKSSTKDQVKGKAHKIKGEIKETAGQLLDDPEMEAEGTAEKIVGKLQEKTGQIKKVFGK</sequence>
<feature type="compositionally biased region" description="Basic and acidic residues" evidence="2">
    <location>
        <begin position="1"/>
        <end position="22"/>
    </location>
</feature>
<proteinExistence type="inferred from homology"/>
<protein>
    <recommendedName>
        <fullName evidence="3">CsbD-like domain-containing protein</fullName>
    </recommendedName>
</protein>
<feature type="region of interest" description="Disordered" evidence="2">
    <location>
        <begin position="1"/>
        <end position="31"/>
    </location>
</feature>
<dbReference type="InterPro" id="IPR008462">
    <property type="entry name" value="CsbD"/>
</dbReference>
<evidence type="ECO:0000313" key="5">
    <source>
        <dbReference type="Proteomes" id="UP000050360"/>
    </source>
</evidence>
<evidence type="ECO:0000256" key="2">
    <source>
        <dbReference type="SAM" id="MobiDB-lite"/>
    </source>
</evidence>
<name>A0A0P8A616_9EURY</name>
<dbReference type="Gene3D" id="1.10.1470.10">
    <property type="entry name" value="YjbJ"/>
    <property type="match status" value="1"/>
</dbReference>
<dbReference type="EMBL" id="LKCM01000137">
    <property type="protein sequence ID" value="KPQ43580.1"/>
    <property type="molecule type" value="Genomic_DNA"/>
</dbReference>
<feature type="domain" description="CsbD-like" evidence="3">
    <location>
        <begin position="7"/>
        <end position="56"/>
    </location>
</feature>
<comment type="similarity">
    <text evidence="1">Belongs to the UPF0337 (CsbD) family.</text>
</comment>
<organism evidence="4 5">
    <name type="scientific">Candidatus Methanoperedens nitratireducens</name>
    <dbReference type="NCBI Taxonomy" id="1392998"/>
    <lineage>
        <taxon>Archaea</taxon>
        <taxon>Methanobacteriati</taxon>
        <taxon>Methanobacteriota</taxon>
        <taxon>Stenosarchaea group</taxon>
        <taxon>Methanomicrobia</taxon>
        <taxon>Methanosarcinales</taxon>
        <taxon>ANME-2 cluster</taxon>
        <taxon>Candidatus Methanoperedentaceae</taxon>
        <taxon>Candidatus Methanoperedens</taxon>
    </lineage>
</organism>
<evidence type="ECO:0000313" key="4">
    <source>
        <dbReference type="EMBL" id="KPQ43580.1"/>
    </source>
</evidence>
<comment type="caution">
    <text evidence="4">The sequence shown here is derived from an EMBL/GenBank/DDBJ whole genome shotgun (WGS) entry which is preliminary data.</text>
</comment>
<accession>A0A0P8A616</accession>
<dbReference type="Proteomes" id="UP000050360">
    <property type="component" value="Unassembled WGS sequence"/>
</dbReference>
<evidence type="ECO:0000256" key="1">
    <source>
        <dbReference type="ARBA" id="ARBA00009129"/>
    </source>
</evidence>
<dbReference type="Pfam" id="PF05532">
    <property type="entry name" value="CsbD"/>
    <property type="match status" value="1"/>
</dbReference>